<evidence type="ECO:0000259" key="7">
    <source>
        <dbReference type="Pfam" id="PF01266"/>
    </source>
</evidence>
<proteinExistence type="inferred from homology"/>
<reference evidence="8 9" key="1">
    <citation type="submission" date="2024-08" db="EMBL/GenBank/DDBJ databases">
        <authorList>
            <person name="Cucini C."/>
            <person name="Frati F."/>
        </authorList>
    </citation>
    <scope>NUCLEOTIDE SEQUENCE [LARGE SCALE GENOMIC DNA]</scope>
</reference>
<dbReference type="PANTHER" id="PTHR11530:SF11">
    <property type="entry name" value="D-ASPARTATE OXIDASE"/>
    <property type="match status" value="1"/>
</dbReference>
<keyword evidence="9" id="KW-1185">Reference proteome</keyword>
<evidence type="ECO:0000256" key="4">
    <source>
        <dbReference type="ARBA" id="ARBA00022630"/>
    </source>
</evidence>
<accession>A0ABP1RTD5</accession>
<protein>
    <recommendedName>
        <fullName evidence="7">FAD dependent oxidoreductase domain-containing protein</fullName>
    </recommendedName>
</protein>
<evidence type="ECO:0000256" key="5">
    <source>
        <dbReference type="ARBA" id="ARBA00022827"/>
    </source>
</evidence>
<dbReference type="Gene3D" id="3.40.50.720">
    <property type="entry name" value="NAD(P)-binding Rossmann-like Domain"/>
    <property type="match status" value="1"/>
</dbReference>
<feature type="domain" description="FAD dependent oxidoreductase" evidence="7">
    <location>
        <begin position="3"/>
        <end position="328"/>
    </location>
</feature>
<dbReference type="SUPFAM" id="SSF51971">
    <property type="entry name" value="Nucleotide-binding domain"/>
    <property type="match status" value="1"/>
</dbReference>
<dbReference type="Gene3D" id="3.30.9.10">
    <property type="entry name" value="D-Amino Acid Oxidase, subunit A, domain 2"/>
    <property type="match status" value="1"/>
</dbReference>
<keyword evidence="6" id="KW-0560">Oxidoreductase</keyword>
<dbReference type="PIRSF" id="PIRSF000189">
    <property type="entry name" value="D-aa_oxidase"/>
    <property type="match status" value="1"/>
</dbReference>
<name>A0ABP1RTD5_9HEXA</name>
<dbReference type="SUPFAM" id="SSF54373">
    <property type="entry name" value="FAD-linked reductases, C-terminal domain"/>
    <property type="match status" value="1"/>
</dbReference>
<dbReference type="EMBL" id="CAXLJM020000108">
    <property type="protein sequence ID" value="CAL8135315.1"/>
    <property type="molecule type" value="Genomic_DNA"/>
</dbReference>
<dbReference type="InterPro" id="IPR006181">
    <property type="entry name" value="D-amino_acid_oxidase_CS"/>
</dbReference>
<comment type="caution">
    <text evidence="8">The sequence shown here is derived from an EMBL/GenBank/DDBJ whole genome shotgun (WGS) entry which is preliminary data.</text>
</comment>
<dbReference type="PANTHER" id="PTHR11530">
    <property type="entry name" value="D-AMINO ACID OXIDASE"/>
    <property type="match status" value="1"/>
</dbReference>
<evidence type="ECO:0000313" key="9">
    <source>
        <dbReference type="Proteomes" id="UP001642540"/>
    </source>
</evidence>
<comment type="similarity">
    <text evidence="3">Belongs to the DAMOX/DASOX family.</text>
</comment>
<evidence type="ECO:0000256" key="6">
    <source>
        <dbReference type="ARBA" id="ARBA00023002"/>
    </source>
</evidence>
<keyword evidence="5" id="KW-0274">FAD</keyword>
<keyword evidence="4" id="KW-0285">Flavoprotein</keyword>
<sequence>MVRIAVVGAGIIGLSSAISIQRSFPDVKTITLITEKLSPHTTGDGAAGVWSPYLLGDTPEKDVYRWAKATHDFLHNQWRTEDGGVIGISMLPVIRVVSEEETSDPMWKDIVFGFRKMKLDELAVFKKPSLKTGYSFVSFTCEAAKLLPYFLDIFKRSGGNVVIRRVDNITELQHEFDIVVNCTGVQANRIVPDPLVQPKRGQVMRVLAPTVKWAILEDDDDGNYIIPNQDAVVLGGTHQEGDWNTEVYSEDTVHITKGCFRIIPSLKNAQVFKEWVGLRPGRPAVRLEMEKIGISSQGKIPFTVIHNYGHGGSGLTLFWGCALRTTDLVKNALELHYQPSKYVPRSKL</sequence>
<gene>
    <name evidence="8" type="ORF">ODALV1_LOCUS25927</name>
</gene>
<evidence type="ECO:0000313" key="8">
    <source>
        <dbReference type="EMBL" id="CAL8135315.1"/>
    </source>
</evidence>
<comment type="cofactor">
    <cofactor evidence="1">
        <name>FAD</name>
        <dbReference type="ChEBI" id="CHEBI:57692"/>
    </cofactor>
</comment>
<organism evidence="8 9">
    <name type="scientific">Orchesella dallaii</name>
    <dbReference type="NCBI Taxonomy" id="48710"/>
    <lineage>
        <taxon>Eukaryota</taxon>
        <taxon>Metazoa</taxon>
        <taxon>Ecdysozoa</taxon>
        <taxon>Arthropoda</taxon>
        <taxon>Hexapoda</taxon>
        <taxon>Collembola</taxon>
        <taxon>Entomobryomorpha</taxon>
        <taxon>Entomobryoidea</taxon>
        <taxon>Orchesellidae</taxon>
        <taxon>Orchesellinae</taxon>
        <taxon>Orchesella</taxon>
    </lineage>
</organism>
<evidence type="ECO:0000256" key="1">
    <source>
        <dbReference type="ARBA" id="ARBA00001974"/>
    </source>
</evidence>
<dbReference type="PROSITE" id="PS00677">
    <property type="entry name" value="DAO"/>
    <property type="match status" value="1"/>
</dbReference>
<comment type="subcellular location">
    <subcellularLocation>
        <location evidence="2">Peroxisome matrix</location>
    </subcellularLocation>
</comment>
<dbReference type="InterPro" id="IPR023209">
    <property type="entry name" value="DAO"/>
</dbReference>
<dbReference type="InterPro" id="IPR006076">
    <property type="entry name" value="FAD-dep_OxRdtase"/>
</dbReference>
<dbReference type="Proteomes" id="UP001642540">
    <property type="component" value="Unassembled WGS sequence"/>
</dbReference>
<dbReference type="Pfam" id="PF01266">
    <property type="entry name" value="DAO"/>
    <property type="match status" value="1"/>
</dbReference>
<evidence type="ECO:0000256" key="2">
    <source>
        <dbReference type="ARBA" id="ARBA00004253"/>
    </source>
</evidence>
<evidence type="ECO:0000256" key="3">
    <source>
        <dbReference type="ARBA" id="ARBA00006730"/>
    </source>
</evidence>